<keyword evidence="2" id="KW-1185">Reference proteome</keyword>
<dbReference type="RefSeq" id="WP_353960070.1">
    <property type="nucleotide sequence ID" value="NZ_JAUFPY010000065.1"/>
</dbReference>
<evidence type="ECO:0000313" key="2">
    <source>
        <dbReference type="Proteomes" id="UP001055153"/>
    </source>
</evidence>
<reference evidence="1" key="2">
    <citation type="submission" date="2021-08" db="EMBL/GenBank/DDBJ databases">
        <authorList>
            <person name="Tani A."/>
            <person name="Ola A."/>
            <person name="Ogura Y."/>
            <person name="Katsura K."/>
            <person name="Hayashi T."/>
        </authorList>
    </citation>
    <scope>NUCLEOTIDE SEQUENCE</scope>
    <source>
        <strain evidence="1">DSM 17168</strain>
    </source>
</reference>
<protein>
    <submittedName>
        <fullName evidence="1">Uncharacterized protein</fullName>
    </submittedName>
</protein>
<organism evidence="1 2">
    <name type="scientific">Methylobacterium isbiliense</name>
    <dbReference type="NCBI Taxonomy" id="315478"/>
    <lineage>
        <taxon>Bacteria</taxon>
        <taxon>Pseudomonadati</taxon>
        <taxon>Pseudomonadota</taxon>
        <taxon>Alphaproteobacteria</taxon>
        <taxon>Hyphomicrobiales</taxon>
        <taxon>Methylobacteriaceae</taxon>
        <taxon>Methylobacterium</taxon>
    </lineage>
</organism>
<name>A0ABQ4S6L2_9HYPH</name>
<dbReference type="EMBL" id="BPQQ01000007">
    <property type="protein sequence ID" value="GJD98780.1"/>
    <property type="molecule type" value="Genomic_DNA"/>
</dbReference>
<reference evidence="1" key="1">
    <citation type="journal article" date="2021" name="Front. Microbiol.">
        <title>Comprehensive Comparative Genomics and Phenotyping of Methylobacterium Species.</title>
        <authorList>
            <person name="Alessa O."/>
            <person name="Ogura Y."/>
            <person name="Fujitani Y."/>
            <person name="Takami H."/>
            <person name="Hayashi T."/>
            <person name="Sahin N."/>
            <person name="Tani A."/>
        </authorList>
    </citation>
    <scope>NUCLEOTIDE SEQUENCE</scope>
    <source>
        <strain evidence="1">DSM 17168</strain>
    </source>
</reference>
<gene>
    <name evidence="1" type="ORF">GMJLKIPL_0691</name>
</gene>
<proteinExistence type="predicted"/>
<dbReference type="Proteomes" id="UP001055153">
    <property type="component" value="Unassembled WGS sequence"/>
</dbReference>
<sequence length="48" mass="5483">MREDNGQVNPLGLYDLDRKIRPVGEAYRKLVAEWRDILPAESLCLGLV</sequence>
<comment type="caution">
    <text evidence="1">The sequence shown here is derived from an EMBL/GenBank/DDBJ whole genome shotgun (WGS) entry which is preliminary data.</text>
</comment>
<evidence type="ECO:0000313" key="1">
    <source>
        <dbReference type="EMBL" id="GJD98780.1"/>
    </source>
</evidence>
<accession>A0ABQ4S6L2</accession>